<dbReference type="EMBL" id="JAENHL010000003">
    <property type="protein sequence ID" value="MBK1864819.1"/>
    <property type="molecule type" value="Genomic_DNA"/>
</dbReference>
<comment type="caution">
    <text evidence="1">The sequence shown here is derived from an EMBL/GenBank/DDBJ whole genome shotgun (WGS) entry which is preliminary data.</text>
</comment>
<keyword evidence="2" id="KW-1185">Reference proteome</keyword>
<evidence type="ECO:0000313" key="1">
    <source>
        <dbReference type="EMBL" id="MBK1864819.1"/>
    </source>
</evidence>
<name>A0ACC5QWR3_9HYPH</name>
<dbReference type="EC" id="3.1.2.6" evidence="1"/>
<organism evidence="1 2">
    <name type="scientific">Taklimakanibacter albus</name>
    <dbReference type="NCBI Taxonomy" id="2800327"/>
    <lineage>
        <taxon>Bacteria</taxon>
        <taxon>Pseudomonadati</taxon>
        <taxon>Pseudomonadota</taxon>
        <taxon>Alphaproteobacteria</taxon>
        <taxon>Hyphomicrobiales</taxon>
        <taxon>Aestuariivirgaceae</taxon>
        <taxon>Taklimakanibacter</taxon>
    </lineage>
</organism>
<proteinExistence type="predicted"/>
<gene>
    <name evidence="1" type="primary">gloB</name>
    <name evidence="1" type="ORF">JHL16_00510</name>
</gene>
<reference evidence="1" key="1">
    <citation type="submission" date="2021-01" db="EMBL/GenBank/DDBJ databases">
        <authorList>
            <person name="Sun Q."/>
        </authorList>
    </citation>
    <scope>NUCLEOTIDE SEQUENCE</scope>
    <source>
        <strain evidence="1">YIM B02566</strain>
    </source>
</reference>
<sequence length="257" mass="28607">MPKLELHHFICRDDNYGVLVHDSATGQTATIDAPEAPAIERELERKGWKLTHILTTHHHIDHVEGNLALKKKWGVTIIGPKAEAPQIPGIDKQVAGGESYDFAGREVKVIATPGHTLGHIVLHLPEEKLLFAGDTLFALGCGRVIEGTLAEMWTSLDKLRKLPRDTLFHCGHEYTESNARFALTIEPGNDKLVKRADKIKAQRAKKEMTLPGTIGEELDTNVFLRPESKEIRSVLAMSMASNADVFAEVRKRKDAFR</sequence>
<evidence type="ECO:0000313" key="2">
    <source>
        <dbReference type="Proteomes" id="UP000616151"/>
    </source>
</evidence>
<keyword evidence="1" id="KW-0378">Hydrolase</keyword>
<protein>
    <submittedName>
        <fullName evidence="1">Hydroxyacylglutathione hydrolase</fullName>
        <ecNumber evidence="1">3.1.2.6</ecNumber>
    </submittedName>
</protein>
<accession>A0ACC5QWR3</accession>
<dbReference type="Proteomes" id="UP000616151">
    <property type="component" value="Unassembled WGS sequence"/>
</dbReference>